<reference evidence="1 2" key="1">
    <citation type="submission" date="2018-02" db="EMBL/GenBank/DDBJ databases">
        <title>FDA/CDC Antimicrobial Resistant Isolate Bank Genome Sequencing.</title>
        <authorList>
            <person name="Benahmed F.H."/>
            <person name="Lutgring J.D."/>
            <person name="Yoo B."/>
            <person name="Machado M."/>
            <person name="Brown A."/>
            <person name="McAllister G."/>
            <person name="Perry A."/>
            <person name="Halpin A.L."/>
            <person name="Vavikolanu K."/>
            <person name="Ott S."/>
            <person name="Zhao X."/>
            <person name="Tallon L.J."/>
            <person name="Sadzewicz L."/>
            <person name="Aluvathingal J."/>
            <person name="Nadendla S."/>
            <person name="Voskania-kordi A."/>
            <person name="Simonyan V."/>
            <person name="Patel J."/>
            <person name="Shawar R.M."/>
        </authorList>
    </citation>
    <scope>NUCLEOTIDE SEQUENCE [LARGE SCALE GENOMIC DNA]</scope>
    <source>
        <strain evidence="1 2">AR_0356</strain>
    </source>
</reference>
<evidence type="ECO:0000313" key="1">
    <source>
        <dbReference type="EMBL" id="AVK06540.1"/>
    </source>
</evidence>
<gene>
    <name evidence="1" type="ORF">CSB93_5350</name>
</gene>
<dbReference type="Proteomes" id="UP000238390">
    <property type="component" value="Chromosome"/>
</dbReference>
<keyword evidence="2" id="KW-1185">Reference proteome</keyword>
<organism evidence="1 2">
    <name type="scientific">Pseudomonas paraeruginosa</name>
    <dbReference type="NCBI Taxonomy" id="2994495"/>
    <lineage>
        <taxon>Bacteria</taxon>
        <taxon>Pseudomonadati</taxon>
        <taxon>Pseudomonadota</taxon>
        <taxon>Gammaproteobacteria</taxon>
        <taxon>Pseudomonadales</taxon>
        <taxon>Pseudomonadaceae</taxon>
        <taxon>Pseudomonas</taxon>
    </lineage>
</organism>
<proteinExistence type="predicted"/>
<name>A0A2R3IXB1_9PSED</name>
<evidence type="ECO:0000313" key="2">
    <source>
        <dbReference type="Proteomes" id="UP000238390"/>
    </source>
</evidence>
<accession>A0A2R3IXB1</accession>
<sequence length="43" mass="4518">MIFIEPRAPGLSGTGCFAVFPGRGSHESIVLAEQCSGRMHASL</sequence>
<dbReference type="AlphaFoldDB" id="A0A2R3IXB1"/>
<protein>
    <submittedName>
        <fullName evidence="1">Uncharacterized protein</fullName>
    </submittedName>
</protein>
<dbReference type="EMBL" id="CP027169">
    <property type="protein sequence ID" value="AVK06540.1"/>
    <property type="molecule type" value="Genomic_DNA"/>
</dbReference>